<dbReference type="KEGG" id="ptm:GSPATT00003513001"/>
<sequence>MKLCLKMSQKEKLQIKKRLIRIIFLFFVQLLTSKNMCFRIRNTNKCLENYNQDQQEMISPFPKQQVQANKQQQYTTAYTRSNQQQQKAIQQQQQQTNKLVQKKK</sequence>
<accession>A0E5T4</accession>
<proteinExistence type="predicted"/>
<evidence type="ECO:0008006" key="3">
    <source>
        <dbReference type="Google" id="ProtNLM"/>
    </source>
</evidence>
<dbReference type="GeneID" id="5043833"/>
<dbReference type="EMBL" id="CT868660">
    <property type="protein sequence ID" value="CAK90651.1"/>
    <property type="molecule type" value="Genomic_DNA"/>
</dbReference>
<keyword evidence="2" id="KW-1185">Reference proteome</keyword>
<dbReference type="InParanoid" id="A0E5T4"/>
<dbReference type="RefSeq" id="XP_001458048.1">
    <property type="nucleotide sequence ID" value="XM_001458011.1"/>
</dbReference>
<dbReference type="AlphaFoldDB" id="A0E5T4"/>
<gene>
    <name evidence="1" type="ORF">GSPATT00003513001</name>
</gene>
<organism evidence="1 2">
    <name type="scientific">Paramecium tetraurelia</name>
    <dbReference type="NCBI Taxonomy" id="5888"/>
    <lineage>
        <taxon>Eukaryota</taxon>
        <taxon>Sar</taxon>
        <taxon>Alveolata</taxon>
        <taxon>Ciliophora</taxon>
        <taxon>Intramacronucleata</taxon>
        <taxon>Oligohymenophorea</taxon>
        <taxon>Peniculida</taxon>
        <taxon>Parameciidae</taxon>
        <taxon>Paramecium</taxon>
    </lineage>
</organism>
<evidence type="ECO:0000313" key="1">
    <source>
        <dbReference type="EMBL" id="CAK90651.1"/>
    </source>
</evidence>
<dbReference type="HOGENOM" id="CLU_2255410_0_0_1"/>
<evidence type="ECO:0000313" key="2">
    <source>
        <dbReference type="Proteomes" id="UP000000600"/>
    </source>
</evidence>
<dbReference type="Proteomes" id="UP000000600">
    <property type="component" value="Unassembled WGS sequence"/>
</dbReference>
<reference evidence="1 2" key="1">
    <citation type="journal article" date="2006" name="Nature">
        <title>Global trends of whole-genome duplications revealed by the ciliate Paramecium tetraurelia.</title>
        <authorList>
            <consortium name="Genoscope"/>
            <person name="Aury J.-M."/>
            <person name="Jaillon O."/>
            <person name="Duret L."/>
            <person name="Noel B."/>
            <person name="Jubin C."/>
            <person name="Porcel B.M."/>
            <person name="Segurens B."/>
            <person name="Daubin V."/>
            <person name="Anthouard V."/>
            <person name="Aiach N."/>
            <person name="Arnaiz O."/>
            <person name="Billaut A."/>
            <person name="Beisson J."/>
            <person name="Blanc I."/>
            <person name="Bouhouche K."/>
            <person name="Camara F."/>
            <person name="Duharcourt S."/>
            <person name="Guigo R."/>
            <person name="Gogendeau D."/>
            <person name="Katinka M."/>
            <person name="Keller A.-M."/>
            <person name="Kissmehl R."/>
            <person name="Klotz C."/>
            <person name="Koll F."/>
            <person name="Le Moue A."/>
            <person name="Lepere C."/>
            <person name="Malinsky S."/>
            <person name="Nowacki M."/>
            <person name="Nowak J.K."/>
            <person name="Plattner H."/>
            <person name="Poulain J."/>
            <person name="Ruiz F."/>
            <person name="Serrano V."/>
            <person name="Zagulski M."/>
            <person name="Dessen P."/>
            <person name="Betermier M."/>
            <person name="Weissenbach J."/>
            <person name="Scarpelli C."/>
            <person name="Schachter V."/>
            <person name="Sperling L."/>
            <person name="Meyer E."/>
            <person name="Cohen J."/>
            <person name="Wincker P."/>
        </authorList>
    </citation>
    <scope>NUCLEOTIDE SEQUENCE [LARGE SCALE GENOMIC DNA]</scope>
    <source>
        <strain evidence="1 2">Stock d4-2</strain>
    </source>
</reference>
<protein>
    <recommendedName>
        <fullName evidence="3">Transmembrane protein</fullName>
    </recommendedName>
</protein>
<name>A0E5T4_PARTE</name>